<evidence type="ECO:0000313" key="5">
    <source>
        <dbReference type="Proteomes" id="UP001057375"/>
    </source>
</evidence>
<proteinExistence type="predicted"/>
<feature type="non-terminal residue" evidence="4">
    <location>
        <position position="98"/>
    </location>
</feature>
<dbReference type="InterPro" id="IPR039420">
    <property type="entry name" value="WalR-like"/>
</dbReference>
<dbReference type="SUPFAM" id="SSF52172">
    <property type="entry name" value="CheY-like"/>
    <property type="match status" value="1"/>
</dbReference>
<name>A0ABQ5K6K3_9EUKA</name>
<dbReference type="Gene3D" id="3.40.50.2300">
    <property type="match status" value="1"/>
</dbReference>
<sequence>SGVMCRKIVIADDEPITRMNIAEMLEEAGYEVVGEAADGFDAVELCKRNRPDLAMLDVKMPLLDGLNAAKIIIAEGYAKSVMLLTAYSSKEFVEKAKK</sequence>
<feature type="modified residue" description="4-aspartylphosphate" evidence="2">
    <location>
        <position position="57"/>
    </location>
</feature>
<protein>
    <submittedName>
        <fullName evidence="4">Transcriptional regulatory protein WalR-like protein</fullName>
    </submittedName>
</protein>
<feature type="non-terminal residue" evidence="4">
    <location>
        <position position="1"/>
    </location>
</feature>
<keyword evidence="1" id="KW-0238">DNA-binding</keyword>
<dbReference type="InterPro" id="IPR001789">
    <property type="entry name" value="Sig_transdc_resp-reg_receiver"/>
</dbReference>
<dbReference type="PANTHER" id="PTHR48111:SF69">
    <property type="entry name" value="RESPONSE REGULATOR RECEIVER"/>
    <property type="match status" value="1"/>
</dbReference>
<dbReference type="PANTHER" id="PTHR48111">
    <property type="entry name" value="REGULATOR OF RPOS"/>
    <property type="match status" value="1"/>
</dbReference>
<dbReference type="InterPro" id="IPR011006">
    <property type="entry name" value="CheY-like_superfamily"/>
</dbReference>
<evidence type="ECO:0000256" key="2">
    <source>
        <dbReference type="PROSITE-ProRule" id="PRU00169"/>
    </source>
</evidence>
<accession>A0ABQ5K6K3</accession>
<organism evidence="4 5">
    <name type="scientific">Aduncisulcus paluster</name>
    <dbReference type="NCBI Taxonomy" id="2918883"/>
    <lineage>
        <taxon>Eukaryota</taxon>
        <taxon>Metamonada</taxon>
        <taxon>Carpediemonas-like organisms</taxon>
        <taxon>Aduncisulcus</taxon>
    </lineage>
</organism>
<keyword evidence="2" id="KW-0597">Phosphoprotein</keyword>
<evidence type="ECO:0000313" key="4">
    <source>
        <dbReference type="EMBL" id="GKT26244.1"/>
    </source>
</evidence>
<dbReference type="Pfam" id="PF00072">
    <property type="entry name" value="Response_reg"/>
    <property type="match status" value="1"/>
</dbReference>
<evidence type="ECO:0000256" key="1">
    <source>
        <dbReference type="ARBA" id="ARBA00023125"/>
    </source>
</evidence>
<evidence type="ECO:0000259" key="3">
    <source>
        <dbReference type="PROSITE" id="PS50110"/>
    </source>
</evidence>
<feature type="domain" description="Response regulatory" evidence="3">
    <location>
        <begin position="7"/>
        <end position="98"/>
    </location>
</feature>
<comment type="caution">
    <text evidence="4">The sequence shown here is derived from an EMBL/GenBank/DDBJ whole genome shotgun (WGS) entry which is preliminary data.</text>
</comment>
<dbReference type="SMART" id="SM00448">
    <property type="entry name" value="REC"/>
    <property type="match status" value="1"/>
</dbReference>
<dbReference type="EMBL" id="BQXS01007202">
    <property type="protein sequence ID" value="GKT26244.1"/>
    <property type="molecule type" value="Genomic_DNA"/>
</dbReference>
<keyword evidence="5" id="KW-1185">Reference proteome</keyword>
<gene>
    <name evidence="4" type="ORF">ADUPG1_004689</name>
</gene>
<reference evidence="4" key="1">
    <citation type="submission" date="2022-03" db="EMBL/GenBank/DDBJ databases">
        <title>Draft genome sequence of Aduncisulcus paluster, a free-living microaerophilic Fornicata.</title>
        <authorList>
            <person name="Yuyama I."/>
            <person name="Kume K."/>
            <person name="Tamura T."/>
            <person name="Inagaki Y."/>
            <person name="Hashimoto T."/>
        </authorList>
    </citation>
    <scope>NUCLEOTIDE SEQUENCE</scope>
    <source>
        <strain evidence="4">NY0171</strain>
    </source>
</reference>
<dbReference type="PROSITE" id="PS50110">
    <property type="entry name" value="RESPONSE_REGULATORY"/>
    <property type="match status" value="1"/>
</dbReference>
<dbReference type="Proteomes" id="UP001057375">
    <property type="component" value="Unassembled WGS sequence"/>
</dbReference>